<evidence type="ECO:0008006" key="4">
    <source>
        <dbReference type="Google" id="ProtNLM"/>
    </source>
</evidence>
<dbReference type="OrthoDB" id="4829763at2"/>
<evidence type="ECO:0000256" key="1">
    <source>
        <dbReference type="SAM" id="MobiDB-lite"/>
    </source>
</evidence>
<accession>A0A4V0YE38</accession>
<feature type="region of interest" description="Disordered" evidence="1">
    <location>
        <begin position="63"/>
        <end position="82"/>
    </location>
</feature>
<proteinExistence type="predicted"/>
<dbReference type="Proteomes" id="UP000291758">
    <property type="component" value="Chromosome"/>
</dbReference>
<dbReference type="RefSeq" id="WP_129203404.1">
    <property type="nucleotide sequence ID" value="NZ_CP035495.1"/>
</dbReference>
<protein>
    <recommendedName>
        <fullName evidence="4">Transcriptional regulator HTH-type FeoC domain-containing protein</fullName>
    </recommendedName>
</protein>
<keyword evidence="3" id="KW-1185">Reference proteome</keyword>
<dbReference type="AlphaFoldDB" id="A0A4V0YE38"/>
<evidence type="ECO:0000313" key="2">
    <source>
        <dbReference type="EMBL" id="QAY62861.1"/>
    </source>
</evidence>
<evidence type="ECO:0000313" key="3">
    <source>
        <dbReference type="Proteomes" id="UP000291758"/>
    </source>
</evidence>
<dbReference type="KEGG" id="xyl:ET495_05935"/>
<name>A0A4V0YE38_9MICO</name>
<organism evidence="2 3">
    <name type="scientific">Xylanimonas allomyrinae</name>
    <dbReference type="NCBI Taxonomy" id="2509459"/>
    <lineage>
        <taxon>Bacteria</taxon>
        <taxon>Bacillati</taxon>
        <taxon>Actinomycetota</taxon>
        <taxon>Actinomycetes</taxon>
        <taxon>Micrococcales</taxon>
        <taxon>Promicromonosporaceae</taxon>
        <taxon>Xylanimonas</taxon>
    </lineage>
</organism>
<sequence>MSVLTDVLDAVRRGVPGERLGAYLGVDDGLAELALDHWVRLGIVTPAGDLHLGCTACSGLTGTAGTQPTQRPPGCGGCPFSR</sequence>
<reference evidence="2 3" key="1">
    <citation type="submission" date="2019-01" db="EMBL/GenBank/DDBJ databases">
        <title>Genome sequencing of strain 2JSPR-7.</title>
        <authorList>
            <person name="Heo J."/>
            <person name="Kim S.-J."/>
            <person name="Kim J.-S."/>
            <person name="Hong S.-B."/>
            <person name="Kwon S.-W."/>
        </authorList>
    </citation>
    <scope>NUCLEOTIDE SEQUENCE [LARGE SCALE GENOMIC DNA]</scope>
    <source>
        <strain evidence="2 3">2JSPR-7</strain>
    </source>
</reference>
<gene>
    <name evidence="2" type="ORF">ET495_05935</name>
</gene>
<dbReference type="EMBL" id="CP035495">
    <property type="protein sequence ID" value="QAY62861.1"/>
    <property type="molecule type" value="Genomic_DNA"/>
</dbReference>